<name>A0A2P6RKL5_ROSCH</name>
<feature type="domain" description="Stress-response A/B barrel" evidence="2">
    <location>
        <begin position="53"/>
        <end position="147"/>
    </location>
</feature>
<dbReference type="InterPro" id="IPR013097">
    <property type="entry name" value="Dabb"/>
</dbReference>
<dbReference type="STRING" id="74649.A0A2P6RKL5"/>
<dbReference type="Pfam" id="PF07876">
    <property type="entry name" value="Dabb"/>
    <property type="match status" value="2"/>
</dbReference>
<sequence>MTATVCLKATRSFLNPLPFSRSLSHPKHHHFLSFPKTRISSFATVTMSSSSVVEHIVLFKVKDNADPSKVNAWVKGLNGLSSLDLTLHLTAGPLLRTRSSPFAFTHLLHSRYKTKDDLAAYTVHPGHISVVKDLGLPICDDIMAVDWVADGLTGPVALSPGSAIRVTVLKLKEELGEAAKGEVLEVIKGIKGKLGLGEAGQISVGENFSPGRARGYSIASVAVFKGVSEMEEVEEVEKDKVREYLDSVIVLDYVVPSLQVSEDP</sequence>
<comment type="subunit">
    <text evidence="1">Homodimer.</text>
</comment>
<evidence type="ECO:0000256" key="1">
    <source>
        <dbReference type="ARBA" id="ARBA00011738"/>
    </source>
</evidence>
<protein>
    <recommendedName>
        <fullName evidence="2">Stress-response A/B barrel domain-containing protein</fullName>
    </recommendedName>
</protein>
<dbReference type="SUPFAM" id="SSF54909">
    <property type="entry name" value="Dimeric alpha+beta barrel"/>
    <property type="match status" value="2"/>
</dbReference>
<dbReference type="EMBL" id="PDCK01000040">
    <property type="protein sequence ID" value="PRQ46941.1"/>
    <property type="molecule type" value="Genomic_DNA"/>
</dbReference>
<dbReference type="Gramene" id="PRQ46941">
    <property type="protein sequence ID" value="PRQ46941"/>
    <property type="gene ID" value="RchiOBHm_Chr2g0094401"/>
</dbReference>
<dbReference type="OMA" id="SPIAFTH"/>
<organism evidence="3 4">
    <name type="scientific">Rosa chinensis</name>
    <name type="common">China rose</name>
    <dbReference type="NCBI Taxonomy" id="74649"/>
    <lineage>
        <taxon>Eukaryota</taxon>
        <taxon>Viridiplantae</taxon>
        <taxon>Streptophyta</taxon>
        <taxon>Embryophyta</taxon>
        <taxon>Tracheophyta</taxon>
        <taxon>Spermatophyta</taxon>
        <taxon>Magnoliopsida</taxon>
        <taxon>eudicotyledons</taxon>
        <taxon>Gunneridae</taxon>
        <taxon>Pentapetalae</taxon>
        <taxon>rosids</taxon>
        <taxon>fabids</taxon>
        <taxon>Rosales</taxon>
        <taxon>Rosaceae</taxon>
        <taxon>Rosoideae</taxon>
        <taxon>Rosoideae incertae sedis</taxon>
        <taxon>Rosa</taxon>
    </lineage>
</organism>
<dbReference type="PANTHER" id="PTHR33178:SF3">
    <property type="entry name" value="STRESS-RESPONSE A_B BARREL DOMAIN-CONTAINING PROTEIN UP3"/>
    <property type="match status" value="1"/>
</dbReference>
<gene>
    <name evidence="3" type="ORF">RchiOBHm_Chr2g0094401</name>
</gene>
<proteinExistence type="predicted"/>
<keyword evidence="4" id="KW-1185">Reference proteome</keyword>
<accession>A0A2P6RKL5</accession>
<dbReference type="PROSITE" id="PS51502">
    <property type="entry name" value="S_R_A_B_BARREL"/>
    <property type="match status" value="2"/>
</dbReference>
<dbReference type="Gene3D" id="3.30.70.100">
    <property type="match status" value="2"/>
</dbReference>
<evidence type="ECO:0000313" key="3">
    <source>
        <dbReference type="EMBL" id="PRQ46941.1"/>
    </source>
</evidence>
<evidence type="ECO:0000259" key="2">
    <source>
        <dbReference type="PROSITE" id="PS51502"/>
    </source>
</evidence>
<dbReference type="InterPro" id="IPR044662">
    <property type="entry name" value="HS1/DABB1-like"/>
</dbReference>
<dbReference type="InterPro" id="IPR011008">
    <property type="entry name" value="Dimeric_a/b-barrel"/>
</dbReference>
<evidence type="ECO:0000313" key="4">
    <source>
        <dbReference type="Proteomes" id="UP000238479"/>
    </source>
</evidence>
<comment type="caution">
    <text evidence="3">The sequence shown here is derived from an EMBL/GenBank/DDBJ whole genome shotgun (WGS) entry which is preliminary data.</text>
</comment>
<dbReference type="SMART" id="SM00886">
    <property type="entry name" value="Dabb"/>
    <property type="match status" value="2"/>
</dbReference>
<reference evidence="3 4" key="1">
    <citation type="journal article" date="2018" name="Nat. Genet.">
        <title>The Rosa genome provides new insights in the design of modern roses.</title>
        <authorList>
            <person name="Bendahmane M."/>
        </authorList>
    </citation>
    <scope>NUCLEOTIDE SEQUENCE [LARGE SCALE GENOMIC DNA]</scope>
    <source>
        <strain evidence="4">cv. Old Blush</strain>
    </source>
</reference>
<dbReference type="PANTHER" id="PTHR33178">
    <property type="match status" value="1"/>
</dbReference>
<dbReference type="Proteomes" id="UP000238479">
    <property type="component" value="Chromosome 2"/>
</dbReference>
<dbReference type="AlphaFoldDB" id="A0A2P6RKL5"/>
<feature type="domain" description="Stress-response A/B barrel" evidence="2">
    <location>
        <begin position="163"/>
        <end position="264"/>
    </location>
</feature>